<feature type="compositionally biased region" description="Basic and acidic residues" evidence="1">
    <location>
        <begin position="69"/>
        <end position="84"/>
    </location>
</feature>
<accession>A0A3M9XVX7</accession>
<dbReference type="OrthoDB" id="9914736at2"/>
<dbReference type="Proteomes" id="UP000268623">
    <property type="component" value="Unassembled WGS sequence"/>
</dbReference>
<proteinExistence type="predicted"/>
<evidence type="ECO:0000256" key="1">
    <source>
        <dbReference type="SAM" id="MobiDB-lite"/>
    </source>
</evidence>
<gene>
    <name evidence="3" type="ORF">D1O30_13035</name>
</gene>
<evidence type="ECO:0000313" key="4">
    <source>
        <dbReference type="Proteomes" id="UP000268623"/>
    </source>
</evidence>
<reference evidence="3 4" key="1">
    <citation type="submission" date="2018-08" db="EMBL/GenBank/DDBJ databases">
        <title>Genome sequence of Methylocystis hirsuta CSC1, a methanotroph able to accumulate PHAs.</title>
        <authorList>
            <person name="Bordel S."/>
            <person name="Rodriguez E."/>
            <person name="Gancedo J."/>
            <person name="Munoz R."/>
        </authorList>
    </citation>
    <scope>NUCLEOTIDE SEQUENCE [LARGE SCALE GENOMIC DNA]</scope>
    <source>
        <strain evidence="3 4">CSC1</strain>
    </source>
</reference>
<evidence type="ECO:0000313" key="3">
    <source>
        <dbReference type="EMBL" id="RNJ51776.1"/>
    </source>
</evidence>
<feature type="compositionally biased region" description="Acidic residues" evidence="1">
    <location>
        <begin position="85"/>
        <end position="95"/>
    </location>
</feature>
<feature type="signal peptide" evidence="2">
    <location>
        <begin position="1"/>
        <end position="22"/>
    </location>
</feature>
<sequence length="95" mass="10395">MNKLLIAALALGAAAFVTSAISAPAAARLTPGSDGLMQKADDRQQDQNADRGDLERQGDWWGRGGPSWRDSRPWSDDEWRRGPDWNEEGSGPDED</sequence>
<feature type="compositionally biased region" description="Basic and acidic residues" evidence="1">
    <location>
        <begin position="39"/>
        <end position="58"/>
    </location>
</feature>
<keyword evidence="2" id="KW-0732">Signal</keyword>
<feature type="region of interest" description="Disordered" evidence="1">
    <location>
        <begin position="28"/>
        <end position="95"/>
    </location>
</feature>
<evidence type="ECO:0000256" key="2">
    <source>
        <dbReference type="SAM" id="SignalP"/>
    </source>
</evidence>
<keyword evidence="4" id="KW-1185">Reference proteome</keyword>
<protein>
    <submittedName>
        <fullName evidence="3">Uncharacterized protein</fullName>
    </submittedName>
</protein>
<dbReference type="RefSeq" id="WP_123177623.1">
    <property type="nucleotide sequence ID" value="NZ_QWDD01000001.1"/>
</dbReference>
<dbReference type="AlphaFoldDB" id="A0A3M9XVX7"/>
<comment type="caution">
    <text evidence="3">The sequence shown here is derived from an EMBL/GenBank/DDBJ whole genome shotgun (WGS) entry which is preliminary data.</text>
</comment>
<feature type="chain" id="PRO_5018337696" evidence="2">
    <location>
        <begin position="23"/>
        <end position="95"/>
    </location>
</feature>
<name>A0A3M9XVX7_9HYPH</name>
<organism evidence="3 4">
    <name type="scientific">Methylocystis hirsuta</name>
    <dbReference type="NCBI Taxonomy" id="369798"/>
    <lineage>
        <taxon>Bacteria</taxon>
        <taxon>Pseudomonadati</taxon>
        <taxon>Pseudomonadota</taxon>
        <taxon>Alphaproteobacteria</taxon>
        <taxon>Hyphomicrobiales</taxon>
        <taxon>Methylocystaceae</taxon>
        <taxon>Methylocystis</taxon>
    </lineage>
</organism>
<dbReference type="EMBL" id="QWDD01000001">
    <property type="protein sequence ID" value="RNJ51776.1"/>
    <property type="molecule type" value="Genomic_DNA"/>
</dbReference>